<dbReference type="PANTHER" id="PTHR45672:SF11">
    <property type="entry name" value="PROTEIN DISULFIDE-ISOMERASE C17H9.14C"/>
    <property type="match status" value="1"/>
</dbReference>
<feature type="signal peptide" evidence="10">
    <location>
        <begin position="1"/>
        <end position="21"/>
    </location>
</feature>
<evidence type="ECO:0000313" key="13">
    <source>
        <dbReference type="Proteomes" id="UP000007963"/>
    </source>
</evidence>
<feature type="chain" id="PRO_5004170661" description="protein disulfide-isomerase" evidence="10">
    <location>
        <begin position="22"/>
        <end position="367"/>
    </location>
</feature>
<name>Q0CW86_ASPTN</name>
<dbReference type="Pfam" id="PF07749">
    <property type="entry name" value="ERp29"/>
    <property type="match status" value="1"/>
</dbReference>
<dbReference type="OrthoDB" id="10264505at2759"/>
<gene>
    <name evidence="12" type="ORF">ATEG_02048</name>
</gene>
<dbReference type="STRING" id="341663.Q0CW86"/>
<dbReference type="PRINTS" id="PR00421">
    <property type="entry name" value="THIOREDOXIN"/>
</dbReference>
<dbReference type="InterPro" id="IPR036356">
    <property type="entry name" value="ERp29_C_sf"/>
</dbReference>
<dbReference type="FunFam" id="3.40.30.10:FF:000032">
    <property type="entry name" value="Protein disulfide-isomerase A6 homolog"/>
    <property type="match status" value="1"/>
</dbReference>
<dbReference type="InterPro" id="IPR013766">
    <property type="entry name" value="Thioredoxin_domain"/>
</dbReference>
<evidence type="ECO:0000256" key="8">
    <source>
        <dbReference type="ARBA" id="ARBA00023284"/>
    </source>
</evidence>
<protein>
    <recommendedName>
        <fullName evidence="3">protein disulfide-isomerase</fullName>
        <ecNumber evidence="3">5.3.4.1</ecNumber>
    </recommendedName>
</protein>
<dbReference type="PROSITE" id="PS00194">
    <property type="entry name" value="THIOREDOXIN_1"/>
    <property type="match status" value="2"/>
</dbReference>
<dbReference type="AlphaFoldDB" id="Q0CW86"/>
<dbReference type="EC" id="5.3.4.1" evidence="3"/>
<dbReference type="OMA" id="FINEHAG"/>
<evidence type="ECO:0000256" key="7">
    <source>
        <dbReference type="ARBA" id="ARBA00023235"/>
    </source>
</evidence>
<dbReference type="Proteomes" id="UP000007963">
    <property type="component" value="Unassembled WGS sequence"/>
</dbReference>
<organism evidence="12 13">
    <name type="scientific">Aspergillus terreus (strain NIH 2624 / FGSC A1156)</name>
    <dbReference type="NCBI Taxonomy" id="341663"/>
    <lineage>
        <taxon>Eukaryota</taxon>
        <taxon>Fungi</taxon>
        <taxon>Dikarya</taxon>
        <taxon>Ascomycota</taxon>
        <taxon>Pezizomycotina</taxon>
        <taxon>Eurotiomycetes</taxon>
        <taxon>Eurotiomycetidae</taxon>
        <taxon>Eurotiales</taxon>
        <taxon>Aspergillaceae</taxon>
        <taxon>Aspergillus</taxon>
        <taxon>Aspergillus subgen. Circumdati</taxon>
    </lineage>
</organism>
<evidence type="ECO:0000256" key="9">
    <source>
        <dbReference type="RuleBase" id="RU004208"/>
    </source>
</evidence>
<keyword evidence="8" id="KW-0676">Redox-active center</keyword>
<dbReference type="Pfam" id="PF00085">
    <property type="entry name" value="Thioredoxin"/>
    <property type="match status" value="2"/>
</dbReference>
<dbReference type="InterPro" id="IPR036249">
    <property type="entry name" value="Thioredoxin-like_sf"/>
</dbReference>
<evidence type="ECO:0000313" key="12">
    <source>
        <dbReference type="EMBL" id="EAU37010.1"/>
    </source>
</evidence>
<dbReference type="InterPro" id="IPR011679">
    <property type="entry name" value="ERp29_C"/>
</dbReference>
<sequence>MARLSFLLVSCLTLLVGIASAASAVVDLIPKNFDKVVLQSGKPALVEFFAPWCGHCKNLAPVYEELGQAFAHAEDKVTVGKVDADEHRDLGKRFGIQGFPTLKWFDGKSDTPEDYKGGRDLESLSAFITEKTGVRPRGPKKEPSKVEMLTDSSFKSTIGGDKDVLVAFTAPWCGHCKSLAPTWETLANDFALESDVVIAKVDAEAENARATAKEQGVTGYPTIKFFPKGSTEGIAYSGARSEEAFIDFLNEKTGTNRAPGGGLNEKAGTVTVLDELVARYTSSENFSELVAEVSKAAKGLQDKYAQYYVKVAQKLADNHEYAQKEFARLSKILKKGGSAPEKVDDLISRSNVLRRFLGDKKAQKDEL</sequence>
<dbReference type="GO" id="GO:0005783">
    <property type="term" value="C:endoplasmic reticulum"/>
    <property type="evidence" value="ECO:0007669"/>
    <property type="project" value="InterPro"/>
</dbReference>
<dbReference type="HOGENOM" id="CLU_038617_1_1_1"/>
<dbReference type="InterPro" id="IPR005788">
    <property type="entry name" value="PDI_thioredoxin-like_dom"/>
</dbReference>
<accession>Q0CW86</accession>
<dbReference type="VEuPathDB" id="FungiDB:ATEG_02048"/>
<comment type="catalytic activity">
    <reaction evidence="1">
        <text>Catalyzes the rearrangement of -S-S- bonds in proteins.</text>
        <dbReference type="EC" id="5.3.4.1"/>
    </reaction>
</comment>
<feature type="domain" description="Thioredoxin" evidence="11">
    <location>
        <begin position="135"/>
        <end position="254"/>
    </location>
</feature>
<dbReference type="Gene3D" id="1.20.1150.12">
    <property type="entry name" value="Endoplasmic reticulum resident protein 29, C-terminal domain"/>
    <property type="match status" value="1"/>
</dbReference>
<dbReference type="GO" id="GO:0006457">
    <property type="term" value="P:protein folding"/>
    <property type="evidence" value="ECO:0007669"/>
    <property type="project" value="TreeGrafter"/>
</dbReference>
<evidence type="ECO:0000256" key="5">
    <source>
        <dbReference type="ARBA" id="ARBA00022737"/>
    </source>
</evidence>
<dbReference type="RefSeq" id="XP_001211226.1">
    <property type="nucleotide sequence ID" value="XM_001211226.1"/>
</dbReference>
<dbReference type="EMBL" id="CH476596">
    <property type="protein sequence ID" value="EAU37010.1"/>
    <property type="molecule type" value="Genomic_DNA"/>
</dbReference>
<keyword evidence="4 10" id="KW-0732">Signal</keyword>
<evidence type="ECO:0000256" key="6">
    <source>
        <dbReference type="ARBA" id="ARBA00023157"/>
    </source>
</evidence>
<dbReference type="InterPro" id="IPR051063">
    <property type="entry name" value="PDI"/>
</dbReference>
<dbReference type="InterPro" id="IPR017937">
    <property type="entry name" value="Thioredoxin_CS"/>
</dbReference>
<dbReference type="PROSITE" id="PS51352">
    <property type="entry name" value="THIOREDOXIN_2"/>
    <property type="match status" value="2"/>
</dbReference>
<comment type="similarity">
    <text evidence="2 9">Belongs to the protein disulfide isomerase family.</text>
</comment>
<dbReference type="SUPFAM" id="SSF47933">
    <property type="entry name" value="ERP29 C domain-like"/>
    <property type="match status" value="1"/>
</dbReference>
<dbReference type="CDD" id="cd00238">
    <property type="entry name" value="ERp29c"/>
    <property type="match status" value="1"/>
</dbReference>
<evidence type="ECO:0000256" key="3">
    <source>
        <dbReference type="ARBA" id="ARBA00012723"/>
    </source>
</evidence>
<evidence type="ECO:0000256" key="10">
    <source>
        <dbReference type="SAM" id="SignalP"/>
    </source>
</evidence>
<dbReference type="GO" id="GO:0003756">
    <property type="term" value="F:protein disulfide isomerase activity"/>
    <property type="evidence" value="ECO:0007669"/>
    <property type="project" value="UniProtKB-EC"/>
</dbReference>
<dbReference type="CDD" id="cd02998">
    <property type="entry name" value="PDI_a_ERp38"/>
    <property type="match status" value="2"/>
</dbReference>
<feature type="domain" description="Thioredoxin" evidence="11">
    <location>
        <begin position="14"/>
        <end position="133"/>
    </location>
</feature>
<evidence type="ECO:0000256" key="1">
    <source>
        <dbReference type="ARBA" id="ARBA00001182"/>
    </source>
</evidence>
<keyword evidence="6" id="KW-1015">Disulfide bond</keyword>
<evidence type="ECO:0000256" key="4">
    <source>
        <dbReference type="ARBA" id="ARBA00022729"/>
    </source>
</evidence>
<keyword evidence="5" id="KW-0677">Repeat</keyword>
<dbReference type="GeneID" id="4316471"/>
<dbReference type="SUPFAM" id="SSF52833">
    <property type="entry name" value="Thioredoxin-like"/>
    <property type="match status" value="2"/>
</dbReference>
<dbReference type="NCBIfam" id="TIGR01126">
    <property type="entry name" value="pdi_dom"/>
    <property type="match status" value="2"/>
</dbReference>
<dbReference type="PANTHER" id="PTHR45672">
    <property type="entry name" value="PROTEIN DISULFIDE-ISOMERASE C17H9.14C-RELATED"/>
    <property type="match status" value="1"/>
</dbReference>
<reference evidence="13" key="1">
    <citation type="submission" date="2005-09" db="EMBL/GenBank/DDBJ databases">
        <title>Annotation of the Aspergillus terreus NIH2624 genome.</title>
        <authorList>
            <person name="Birren B.W."/>
            <person name="Lander E.S."/>
            <person name="Galagan J.E."/>
            <person name="Nusbaum C."/>
            <person name="Devon K."/>
            <person name="Henn M."/>
            <person name="Ma L.-J."/>
            <person name="Jaffe D.B."/>
            <person name="Butler J."/>
            <person name="Alvarez P."/>
            <person name="Gnerre S."/>
            <person name="Grabherr M."/>
            <person name="Kleber M."/>
            <person name="Mauceli E.W."/>
            <person name="Brockman W."/>
            <person name="Rounsley S."/>
            <person name="Young S.K."/>
            <person name="LaButti K."/>
            <person name="Pushparaj V."/>
            <person name="DeCaprio D."/>
            <person name="Crawford M."/>
            <person name="Koehrsen M."/>
            <person name="Engels R."/>
            <person name="Montgomery P."/>
            <person name="Pearson M."/>
            <person name="Howarth C."/>
            <person name="Larson L."/>
            <person name="Luoma S."/>
            <person name="White J."/>
            <person name="Alvarado L."/>
            <person name="Kodira C.D."/>
            <person name="Zeng Q."/>
            <person name="Oleary S."/>
            <person name="Yandava C."/>
            <person name="Denning D.W."/>
            <person name="Nierman W.C."/>
            <person name="Milne T."/>
            <person name="Madden K."/>
        </authorList>
    </citation>
    <scope>NUCLEOTIDE SEQUENCE [LARGE SCALE GENOMIC DNA]</scope>
    <source>
        <strain evidence="13">NIH 2624 / FGSC A1156</strain>
    </source>
</reference>
<dbReference type="Gene3D" id="3.40.30.10">
    <property type="entry name" value="Glutaredoxin"/>
    <property type="match status" value="2"/>
</dbReference>
<evidence type="ECO:0000256" key="2">
    <source>
        <dbReference type="ARBA" id="ARBA00006347"/>
    </source>
</evidence>
<proteinExistence type="inferred from homology"/>
<keyword evidence="7 12" id="KW-0413">Isomerase</keyword>
<evidence type="ECO:0000259" key="11">
    <source>
        <dbReference type="PROSITE" id="PS51352"/>
    </source>
</evidence>
<dbReference type="eggNOG" id="KOG0191">
    <property type="taxonomic scope" value="Eukaryota"/>
</dbReference>